<name>A0AAV1KU61_9NEOP</name>
<evidence type="ECO:0000256" key="1">
    <source>
        <dbReference type="ARBA" id="ARBA00022723"/>
    </source>
</evidence>
<keyword evidence="3" id="KW-0862">Zinc</keyword>
<comment type="caution">
    <text evidence="7">The sequence shown here is derived from an EMBL/GenBank/DDBJ whole genome shotgun (WGS) entry which is preliminary data.</text>
</comment>
<proteinExistence type="predicted"/>
<keyword evidence="1" id="KW-0479">Metal-binding</keyword>
<dbReference type="PROSITE" id="PS50950">
    <property type="entry name" value="ZF_THAP"/>
    <property type="match status" value="1"/>
</dbReference>
<accession>A0AAV1KU61</accession>
<dbReference type="InterPro" id="IPR006612">
    <property type="entry name" value="THAP_Znf"/>
</dbReference>
<protein>
    <recommendedName>
        <fullName evidence="6">THAP-type domain-containing protein</fullName>
    </recommendedName>
</protein>
<dbReference type="EMBL" id="CAVLGL010000081">
    <property type="protein sequence ID" value="CAK1586583.1"/>
    <property type="molecule type" value="Genomic_DNA"/>
</dbReference>
<evidence type="ECO:0000313" key="7">
    <source>
        <dbReference type="EMBL" id="CAK1586583.1"/>
    </source>
</evidence>
<evidence type="ECO:0000256" key="2">
    <source>
        <dbReference type="ARBA" id="ARBA00022771"/>
    </source>
</evidence>
<keyword evidence="8" id="KW-1185">Reference proteome</keyword>
<gene>
    <name evidence="7" type="ORF">PARMNEM_LOCUS7519</name>
</gene>
<keyword evidence="4 5" id="KW-0238">DNA-binding</keyword>
<evidence type="ECO:0000259" key="6">
    <source>
        <dbReference type="PROSITE" id="PS50950"/>
    </source>
</evidence>
<dbReference type="Proteomes" id="UP001314205">
    <property type="component" value="Unassembled WGS sequence"/>
</dbReference>
<evidence type="ECO:0000256" key="3">
    <source>
        <dbReference type="ARBA" id="ARBA00022833"/>
    </source>
</evidence>
<dbReference type="AlphaFoldDB" id="A0AAV1KU61"/>
<evidence type="ECO:0000256" key="4">
    <source>
        <dbReference type="ARBA" id="ARBA00023125"/>
    </source>
</evidence>
<reference evidence="7 8" key="1">
    <citation type="submission" date="2023-11" db="EMBL/GenBank/DDBJ databases">
        <authorList>
            <person name="Hedman E."/>
            <person name="Englund M."/>
            <person name="Stromberg M."/>
            <person name="Nyberg Akerstrom W."/>
            <person name="Nylinder S."/>
            <person name="Jareborg N."/>
            <person name="Kallberg Y."/>
            <person name="Kronander E."/>
        </authorList>
    </citation>
    <scope>NUCLEOTIDE SEQUENCE [LARGE SCALE GENOMIC DNA]</scope>
</reference>
<sequence length="247" mass="28475">MKCYKCGSSPAHDRNIILHRFPKPGRTNNLRCRLWAKYCFPDLCWWSSEFHNKLHSRHIMLCTKHFKRSSFIDSFGKRLVKSAVPDEECDKKMDNLTTSIADDQSNELIKKEPEAEVWVQMTDPKDVVISDTSNSRENFSSSEYEESVESEIPKPSAFKEFPKEGKLEDLHNESLAVTLRDINTQLHVLINQRDDCFDNFGKYISSMLRIMPIQKSMELQPKIVALITSVGVSNNEGRISQSHENCS</sequence>
<dbReference type="GO" id="GO:0003677">
    <property type="term" value="F:DNA binding"/>
    <property type="evidence" value="ECO:0007669"/>
    <property type="project" value="UniProtKB-UniRule"/>
</dbReference>
<organism evidence="7 8">
    <name type="scientific">Parnassius mnemosyne</name>
    <name type="common">clouded apollo</name>
    <dbReference type="NCBI Taxonomy" id="213953"/>
    <lineage>
        <taxon>Eukaryota</taxon>
        <taxon>Metazoa</taxon>
        <taxon>Ecdysozoa</taxon>
        <taxon>Arthropoda</taxon>
        <taxon>Hexapoda</taxon>
        <taxon>Insecta</taxon>
        <taxon>Pterygota</taxon>
        <taxon>Neoptera</taxon>
        <taxon>Endopterygota</taxon>
        <taxon>Lepidoptera</taxon>
        <taxon>Glossata</taxon>
        <taxon>Ditrysia</taxon>
        <taxon>Papilionoidea</taxon>
        <taxon>Papilionidae</taxon>
        <taxon>Parnassiinae</taxon>
        <taxon>Parnassini</taxon>
        <taxon>Parnassius</taxon>
        <taxon>Driopa</taxon>
    </lineage>
</organism>
<evidence type="ECO:0000313" key="8">
    <source>
        <dbReference type="Proteomes" id="UP001314205"/>
    </source>
</evidence>
<evidence type="ECO:0000256" key="5">
    <source>
        <dbReference type="PROSITE-ProRule" id="PRU00309"/>
    </source>
</evidence>
<dbReference type="GO" id="GO:0008270">
    <property type="term" value="F:zinc ion binding"/>
    <property type="evidence" value="ECO:0007669"/>
    <property type="project" value="UniProtKB-KW"/>
</dbReference>
<feature type="domain" description="THAP-type" evidence="6">
    <location>
        <begin position="1"/>
        <end position="88"/>
    </location>
</feature>
<keyword evidence="2 5" id="KW-0863">Zinc-finger</keyword>